<evidence type="ECO:0000259" key="5">
    <source>
        <dbReference type="SMART" id="SM00646"/>
    </source>
</evidence>
<evidence type="ECO:0000256" key="2">
    <source>
        <dbReference type="ARBA" id="ARBA00011901"/>
    </source>
</evidence>
<accession>A0A839Z3Z5</accession>
<dbReference type="InterPro" id="IPR021731">
    <property type="entry name" value="AMIN_dom"/>
</dbReference>
<evidence type="ECO:0000313" key="6">
    <source>
        <dbReference type="EMBL" id="MBB3770329.1"/>
    </source>
</evidence>
<dbReference type="Pfam" id="PF11741">
    <property type="entry name" value="AMIN"/>
    <property type="match status" value="1"/>
</dbReference>
<feature type="region of interest" description="Disordered" evidence="4">
    <location>
        <begin position="159"/>
        <end position="181"/>
    </location>
</feature>
<keyword evidence="3 6" id="KW-0378">Hydrolase</keyword>
<evidence type="ECO:0000256" key="1">
    <source>
        <dbReference type="ARBA" id="ARBA00001561"/>
    </source>
</evidence>
<evidence type="ECO:0000256" key="4">
    <source>
        <dbReference type="SAM" id="MobiDB-lite"/>
    </source>
</evidence>
<dbReference type="CDD" id="cd02696">
    <property type="entry name" value="MurNAc-LAA"/>
    <property type="match status" value="1"/>
</dbReference>
<dbReference type="SMART" id="SM00646">
    <property type="entry name" value="Ami_3"/>
    <property type="match status" value="1"/>
</dbReference>
<comment type="catalytic activity">
    <reaction evidence="1">
        <text>Hydrolyzes the link between N-acetylmuramoyl residues and L-amino acid residues in certain cell-wall glycopeptides.</text>
        <dbReference type="EC" id="3.5.1.28"/>
    </reaction>
</comment>
<reference evidence="6 7" key="1">
    <citation type="submission" date="2020-08" db="EMBL/GenBank/DDBJ databases">
        <title>Genomic Encyclopedia of Type Strains, Phase IV (KMG-IV): sequencing the most valuable type-strain genomes for metagenomic binning, comparative biology and taxonomic classification.</title>
        <authorList>
            <person name="Goeker M."/>
        </authorList>
    </citation>
    <scope>NUCLEOTIDE SEQUENCE [LARGE SCALE GENOMIC DNA]</scope>
    <source>
        <strain evidence="6 7">DSM 5895</strain>
    </source>
</reference>
<organism evidence="6 7">
    <name type="scientific">Ancylobacter tetraedralis</name>
    <dbReference type="NCBI Taxonomy" id="217068"/>
    <lineage>
        <taxon>Bacteria</taxon>
        <taxon>Pseudomonadati</taxon>
        <taxon>Pseudomonadota</taxon>
        <taxon>Alphaproteobacteria</taxon>
        <taxon>Hyphomicrobiales</taxon>
        <taxon>Xanthobacteraceae</taxon>
        <taxon>Ancylobacter</taxon>
    </lineage>
</organism>
<comment type="caution">
    <text evidence="6">The sequence shown here is derived from an EMBL/GenBank/DDBJ whole genome shotgun (WGS) entry which is preliminary data.</text>
</comment>
<dbReference type="Pfam" id="PF01520">
    <property type="entry name" value="Amidase_3"/>
    <property type="match status" value="1"/>
</dbReference>
<dbReference type="GO" id="GO:0009253">
    <property type="term" value="P:peptidoglycan catabolic process"/>
    <property type="evidence" value="ECO:0007669"/>
    <property type="project" value="InterPro"/>
</dbReference>
<evidence type="ECO:0000313" key="7">
    <source>
        <dbReference type="Proteomes" id="UP000533469"/>
    </source>
</evidence>
<dbReference type="GO" id="GO:0030288">
    <property type="term" value="C:outer membrane-bounded periplasmic space"/>
    <property type="evidence" value="ECO:0007669"/>
    <property type="project" value="TreeGrafter"/>
</dbReference>
<gene>
    <name evidence="6" type="ORF">FHS55_000915</name>
</gene>
<dbReference type="SUPFAM" id="SSF53187">
    <property type="entry name" value="Zn-dependent exopeptidases"/>
    <property type="match status" value="1"/>
</dbReference>
<dbReference type="PANTHER" id="PTHR30404">
    <property type="entry name" value="N-ACETYLMURAMOYL-L-ALANINE AMIDASE"/>
    <property type="match status" value="1"/>
</dbReference>
<dbReference type="GO" id="GO:0008745">
    <property type="term" value="F:N-acetylmuramoyl-L-alanine amidase activity"/>
    <property type="evidence" value="ECO:0007669"/>
    <property type="project" value="UniProtKB-EC"/>
</dbReference>
<dbReference type="Gene3D" id="2.60.40.3500">
    <property type="match status" value="1"/>
</dbReference>
<dbReference type="AlphaFoldDB" id="A0A839Z3Z5"/>
<keyword evidence="7" id="KW-1185">Reference proteome</keyword>
<protein>
    <recommendedName>
        <fullName evidence="2">N-acetylmuramoyl-L-alanine amidase</fullName>
        <ecNumber evidence="2">3.5.1.28</ecNumber>
    </recommendedName>
</protein>
<name>A0A839Z3Z5_9HYPH</name>
<dbReference type="Proteomes" id="UP000533469">
    <property type="component" value="Unassembled WGS sequence"/>
</dbReference>
<evidence type="ECO:0000256" key="3">
    <source>
        <dbReference type="ARBA" id="ARBA00022801"/>
    </source>
</evidence>
<dbReference type="PANTHER" id="PTHR30404:SF0">
    <property type="entry name" value="N-ACETYLMURAMOYL-L-ALANINE AMIDASE AMIC"/>
    <property type="match status" value="1"/>
</dbReference>
<dbReference type="InterPro" id="IPR002508">
    <property type="entry name" value="MurNAc-LAA_cat"/>
</dbReference>
<feature type="region of interest" description="Disordered" evidence="4">
    <location>
        <begin position="412"/>
        <end position="442"/>
    </location>
</feature>
<feature type="domain" description="MurNAc-LAA" evidence="5">
    <location>
        <begin position="246"/>
        <end position="402"/>
    </location>
</feature>
<proteinExistence type="predicted"/>
<dbReference type="EC" id="3.5.1.28" evidence="2"/>
<sequence>MKWRDAMIGSVRALLVLAFLVLVFLVLPWAGRQPAQAQEPAVATDARLAGDGERTRLVVDLSRAVPLGAFTLADPYRVVVDVPDVIFTLPASAGQEGRGLVTAYRFGLFAPGKARIVLDLSGPVTIDKAFVLEPMDGQPARLVVDLVKTDRPTFLKHVAAPLRSAEEPPAPKSEASAAGDTRPVIVIDPGHGGIDSGAVNTAFGVTEKDVVLAIGRLLHEKLDRTGHYRALMTRNDDTFVALGQRVRFARESGARLFISLHADSLSARDGGVRGGTIYTLSDRASDAEAQRLADSENKADMIVGLDLSDEPADVAGILFDLAQRETRNFSAQFARTLAGNVSEAARLHKSPLKSAGFKVLKAPDVPSVLFELGYLSSAKDLELMTSPDWQSNVTDAMVAAIEAYFAAQKPGEAHPGAMPASMDRTAGESAGGAKPAPAAIRP</sequence>
<dbReference type="RefSeq" id="WP_246339811.1">
    <property type="nucleotide sequence ID" value="NZ_JACICD010000001.1"/>
</dbReference>
<dbReference type="InterPro" id="IPR050695">
    <property type="entry name" value="N-acetylmuramoyl_amidase_3"/>
</dbReference>
<dbReference type="Gene3D" id="3.40.630.40">
    <property type="entry name" value="Zn-dependent exopeptidases"/>
    <property type="match status" value="1"/>
</dbReference>
<dbReference type="EMBL" id="JACICD010000001">
    <property type="protein sequence ID" value="MBB3770329.1"/>
    <property type="molecule type" value="Genomic_DNA"/>
</dbReference>